<comment type="caution">
    <text evidence="2">The sequence shown here is derived from an EMBL/GenBank/DDBJ whole genome shotgun (WGS) entry which is preliminary data.</text>
</comment>
<reference evidence="3 4" key="1">
    <citation type="submission" date="2018-09" db="EMBL/GenBank/DDBJ databases">
        <title>Genomic investigation of the strawberry pathogen Phytophthora fragariae indicates pathogenicity is determined by transcriptional variation in three key races.</title>
        <authorList>
            <person name="Adams T.M."/>
            <person name="Armitage A.D."/>
            <person name="Sobczyk M.K."/>
            <person name="Bates H.J."/>
            <person name="Dunwell J.M."/>
            <person name="Nellist C.F."/>
            <person name="Harrison R.J."/>
        </authorList>
    </citation>
    <scope>NUCLEOTIDE SEQUENCE [LARGE SCALE GENOMIC DNA]</scope>
    <source>
        <strain evidence="1 3">SCRP249</strain>
        <strain evidence="2 4">SCRP324</strain>
    </source>
</reference>
<accession>A0A6A3JZF4</accession>
<evidence type="ECO:0000313" key="3">
    <source>
        <dbReference type="Proteomes" id="UP000429607"/>
    </source>
</evidence>
<dbReference type="AlphaFoldDB" id="A0A6A3JZF4"/>
<dbReference type="EMBL" id="QXFV01001852">
    <property type="protein sequence ID" value="KAE8997162.1"/>
    <property type="molecule type" value="Genomic_DNA"/>
</dbReference>
<name>A0A6A3JZF4_9STRA</name>
<protein>
    <submittedName>
        <fullName evidence="2">Uncharacterized protein</fullName>
    </submittedName>
</protein>
<proteinExistence type="predicted"/>
<dbReference type="Proteomes" id="UP000429607">
    <property type="component" value="Unassembled WGS sequence"/>
</dbReference>
<gene>
    <name evidence="1" type="ORF">PR001_g19655</name>
    <name evidence="2" type="ORF">PR002_g18934</name>
</gene>
<evidence type="ECO:0000313" key="4">
    <source>
        <dbReference type="Proteomes" id="UP000435112"/>
    </source>
</evidence>
<evidence type="ECO:0000313" key="1">
    <source>
        <dbReference type="EMBL" id="KAE8997162.1"/>
    </source>
</evidence>
<evidence type="ECO:0000313" key="2">
    <source>
        <dbReference type="EMBL" id="KAE8997785.1"/>
    </source>
</evidence>
<dbReference type="Proteomes" id="UP000435112">
    <property type="component" value="Unassembled WGS sequence"/>
</dbReference>
<organism evidence="2 4">
    <name type="scientific">Phytophthora rubi</name>
    <dbReference type="NCBI Taxonomy" id="129364"/>
    <lineage>
        <taxon>Eukaryota</taxon>
        <taxon>Sar</taxon>
        <taxon>Stramenopiles</taxon>
        <taxon>Oomycota</taxon>
        <taxon>Peronosporomycetes</taxon>
        <taxon>Peronosporales</taxon>
        <taxon>Peronosporaceae</taxon>
        <taxon>Phytophthora</taxon>
    </lineage>
</organism>
<dbReference type="EMBL" id="QXFU01001665">
    <property type="protein sequence ID" value="KAE8997785.1"/>
    <property type="molecule type" value="Genomic_DNA"/>
</dbReference>
<sequence>MAYGDKRTTNNTVGCYTDLSTRNVLDSAPYT</sequence>